<keyword evidence="4 6" id="KW-0720">Serine protease</keyword>
<protein>
    <recommendedName>
        <fullName evidence="9">Peptidase S8/S53 domain-containing protein</fullName>
    </recommendedName>
</protein>
<keyword evidence="2 6" id="KW-0645">Protease</keyword>
<accession>A0A176QFT0</accession>
<evidence type="ECO:0000256" key="2">
    <source>
        <dbReference type="ARBA" id="ARBA00022670"/>
    </source>
</evidence>
<dbReference type="PROSITE" id="PS00136">
    <property type="entry name" value="SUBTILASE_ASP"/>
    <property type="match status" value="1"/>
</dbReference>
<dbReference type="InterPro" id="IPR023827">
    <property type="entry name" value="Peptidase_S8_Asp-AS"/>
</dbReference>
<feature type="active site" description="Charge relay system" evidence="5 6">
    <location>
        <position position="204"/>
    </location>
</feature>
<feature type="compositionally biased region" description="Polar residues" evidence="8">
    <location>
        <begin position="43"/>
        <end position="53"/>
    </location>
</feature>
<dbReference type="PROSITE" id="PS51892">
    <property type="entry name" value="SUBTILASE"/>
    <property type="match status" value="1"/>
</dbReference>
<dbReference type="PROSITE" id="PS00137">
    <property type="entry name" value="SUBTILASE_HIS"/>
    <property type="match status" value="1"/>
</dbReference>
<dbReference type="InterPro" id="IPR023828">
    <property type="entry name" value="Peptidase_S8_Ser-AS"/>
</dbReference>
<dbReference type="Proteomes" id="UP000076976">
    <property type="component" value="Unassembled WGS sequence"/>
</dbReference>
<comment type="caution">
    <text evidence="10">The sequence shown here is derived from an EMBL/GenBank/DDBJ whole genome shotgun (WGS) entry which is preliminary data.</text>
</comment>
<evidence type="ECO:0000256" key="4">
    <source>
        <dbReference type="ARBA" id="ARBA00022825"/>
    </source>
</evidence>
<proteinExistence type="inferred from homology"/>
<dbReference type="PROSITE" id="PS00138">
    <property type="entry name" value="SUBTILASE_SER"/>
    <property type="match status" value="1"/>
</dbReference>
<name>A0A176QFT0_9MICO</name>
<dbReference type="GO" id="GO:0004252">
    <property type="term" value="F:serine-type endopeptidase activity"/>
    <property type="evidence" value="ECO:0007669"/>
    <property type="project" value="UniProtKB-UniRule"/>
</dbReference>
<evidence type="ECO:0000259" key="9">
    <source>
        <dbReference type="Pfam" id="PF00082"/>
    </source>
</evidence>
<dbReference type="PANTHER" id="PTHR43806">
    <property type="entry name" value="PEPTIDASE S8"/>
    <property type="match status" value="1"/>
</dbReference>
<dbReference type="InterPro" id="IPR015500">
    <property type="entry name" value="Peptidase_S8_subtilisin-rel"/>
</dbReference>
<dbReference type="InterPro" id="IPR000209">
    <property type="entry name" value="Peptidase_S8/S53_dom"/>
</dbReference>
<feature type="domain" description="Peptidase S8/S53" evidence="9">
    <location>
        <begin position="196"/>
        <end position="546"/>
    </location>
</feature>
<dbReference type="GO" id="GO:0006508">
    <property type="term" value="P:proteolysis"/>
    <property type="evidence" value="ECO:0007669"/>
    <property type="project" value="UniProtKB-KW"/>
</dbReference>
<evidence type="ECO:0000256" key="8">
    <source>
        <dbReference type="SAM" id="MobiDB-lite"/>
    </source>
</evidence>
<evidence type="ECO:0000256" key="5">
    <source>
        <dbReference type="PIRSR" id="PIRSR615500-1"/>
    </source>
</evidence>
<sequence>MVVGVSLSACSMVSIGREEPERSGGSATSGGASSPTSSAALPQGTQSTSSVTTYPVTEPEGLEWVVLVDDPAQTRAVADRLLGAGEPVISVNTAIGMVAVRTSDEDFEERAAQVDGVSAVATDRDPAWQGPEEDGSGATSLTAAPSVPAAWRGAPAQTRTAGASAAPKADPFDDRLWGMSLIGAPQAQAAAGDGDEGVTVAVIDSGVDVTHPDLSGVVDVERSRNFVVDRPEIDGDCEQDSCVDPVEEDPSGHGTHVAGTIAAARNGLGVTGVAPGVRLVNLRAGSDTGMFYLAPTVNAITAAADLDVDVANMSFYVDPWRYACAGGAPGDTPAQAAMQDLTIELVGRALADAHDRGVTLVAAAGNGRGDHGDPGTDTTSPNYGGEARERTIDADDCLSLPTEGEHVIAVSSVGPDRELAEYSDITSDPSSGTLDLAAPGGPATGGPDAVLSTYPVAALREDGLVDGEGRVTDAGAQMGVERSCPRGTGADDADPSARCGYYQGLVGTSMASPHVAGTAALVISADPDLTPDEVAEVLGETARSQRCPATPSAAGPCVGDRDLNGYFGRGLVDAEAAVDAAEKQAG</sequence>
<evidence type="ECO:0000313" key="10">
    <source>
        <dbReference type="EMBL" id="OAB88542.1"/>
    </source>
</evidence>
<evidence type="ECO:0000256" key="1">
    <source>
        <dbReference type="ARBA" id="ARBA00011073"/>
    </source>
</evidence>
<evidence type="ECO:0000256" key="7">
    <source>
        <dbReference type="RuleBase" id="RU003355"/>
    </source>
</evidence>
<dbReference type="STRING" id="262209.AWH69_01680"/>
<feature type="region of interest" description="Disordered" evidence="8">
    <location>
        <begin position="15"/>
        <end position="53"/>
    </location>
</feature>
<feature type="compositionally biased region" description="Low complexity" evidence="8">
    <location>
        <begin position="23"/>
        <end position="40"/>
    </location>
</feature>
<gene>
    <name evidence="10" type="ORF">AWH69_01680</name>
</gene>
<dbReference type="InterPro" id="IPR050131">
    <property type="entry name" value="Peptidase_S8_subtilisin-like"/>
</dbReference>
<comment type="similarity">
    <text evidence="1 6 7">Belongs to the peptidase S8 family.</text>
</comment>
<keyword evidence="11" id="KW-1185">Reference proteome</keyword>
<feature type="region of interest" description="Disordered" evidence="8">
    <location>
        <begin position="364"/>
        <end position="386"/>
    </location>
</feature>
<reference evidence="10 11" key="1">
    <citation type="submission" date="2016-01" db="EMBL/GenBank/DDBJ databases">
        <title>Janibacter melonis strain CD11_4 genome sequencing and assembly.</title>
        <authorList>
            <person name="Nair G.R."/>
            <person name="Kaur G."/>
            <person name="Chander A.M."/>
            <person name="Mayilraj S."/>
        </authorList>
    </citation>
    <scope>NUCLEOTIDE SEQUENCE [LARGE SCALE GENOMIC DNA]</scope>
    <source>
        <strain evidence="10 11">CD11-4</strain>
    </source>
</reference>
<dbReference type="AlphaFoldDB" id="A0A176QFT0"/>
<dbReference type="InterPro" id="IPR036852">
    <property type="entry name" value="Peptidase_S8/S53_dom_sf"/>
</dbReference>
<dbReference type="PRINTS" id="PR00723">
    <property type="entry name" value="SUBTILISIN"/>
</dbReference>
<feature type="region of interest" description="Disordered" evidence="8">
    <location>
        <begin position="149"/>
        <end position="170"/>
    </location>
</feature>
<dbReference type="PANTHER" id="PTHR43806:SF11">
    <property type="entry name" value="CEREVISIN-RELATED"/>
    <property type="match status" value="1"/>
</dbReference>
<dbReference type="Gene3D" id="3.40.50.200">
    <property type="entry name" value="Peptidase S8/S53 domain"/>
    <property type="match status" value="1"/>
</dbReference>
<dbReference type="SUPFAM" id="SSF52743">
    <property type="entry name" value="Subtilisin-like"/>
    <property type="match status" value="1"/>
</dbReference>
<feature type="active site" description="Charge relay system" evidence="5 6">
    <location>
        <position position="253"/>
    </location>
</feature>
<keyword evidence="3 6" id="KW-0378">Hydrolase</keyword>
<feature type="active site" description="Charge relay system" evidence="5 6">
    <location>
        <position position="509"/>
    </location>
</feature>
<dbReference type="EMBL" id="LQZG01000001">
    <property type="protein sequence ID" value="OAB88542.1"/>
    <property type="molecule type" value="Genomic_DNA"/>
</dbReference>
<dbReference type="InterPro" id="IPR022398">
    <property type="entry name" value="Peptidase_S8_His-AS"/>
</dbReference>
<evidence type="ECO:0000256" key="6">
    <source>
        <dbReference type="PROSITE-ProRule" id="PRU01240"/>
    </source>
</evidence>
<organism evidence="10 11">
    <name type="scientific">Janibacter melonis</name>
    <dbReference type="NCBI Taxonomy" id="262209"/>
    <lineage>
        <taxon>Bacteria</taxon>
        <taxon>Bacillati</taxon>
        <taxon>Actinomycetota</taxon>
        <taxon>Actinomycetes</taxon>
        <taxon>Micrococcales</taxon>
        <taxon>Intrasporangiaceae</taxon>
        <taxon>Janibacter</taxon>
    </lineage>
</organism>
<evidence type="ECO:0000313" key="11">
    <source>
        <dbReference type="Proteomes" id="UP000076976"/>
    </source>
</evidence>
<dbReference type="Pfam" id="PF00082">
    <property type="entry name" value="Peptidase_S8"/>
    <property type="match status" value="1"/>
</dbReference>
<evidence type="ECO:0000256" key="3">
    <source>
        <dbReference type="ARBA" id="ARBA00022801"/>
    </source>
</evidence>